<dbReference type="HAMAP" id="MF_00258">
    <property type="entry name" value="Glu_racemase"/>
    <property type="match status" value="1"/>
</dbReference>
<keyword evidence="3 5" id="KW-0413">Isomerase</keyword>
<dbReference type="RefSeq" id="WP_269421694.1">
    <property type="nucleotide sequence ID" value="NZ_JAPWGY010000001.1"/>
</dbReference>
<comment type="catalytic activity">
    <reaction evidence="5">
        <text>L-glutamate = D-glutamate</text>
        <dbReference type="Rhea" id="RHEA:12813"/>
        <dbReference type="ChEBI" id="CHEBI:29985"/>
        <dbReference type="ChEBI" id="CHEBI:29986"/>
        <dbReference type="EC" id="5.1.1.3"/>
    </reaction>
</comment>
<feature type="binding site" evidence="5">
    <location>
        <begin position="93"/>
        <end position="94"/>
    </location>
    <ligand>
        <name>substrate</name>
    </ligand>
</feature>
<evidence type="ECO:0000256" key="4">
    <source>
        <dbReference type="ARBA" id="ARBA00023316"/>
    </source>
</evidence>
<keyword evidence="4 5" id="KW-0961">Cell wall biogenesis/degradation</keyword>
<comment type="caution">
    <text evidence="6">The sequence shown here is derived from an EMBL/GenBank/DDBJ whole genome shotgun (WGS) entry which is preliminary data.</text>
</comment>
<comment type="function">
    <text evidence="5">Provides the (R)-glutamate required for cell wall biosynthesis.</text>
</comment>
<evidence type="ECO:0000256" key="1">
    <source>
        <dbReference type="ARBA" id="ARBA00022960"/>
    </source>
</evidence>
<evidence type="ECO:0000256" key="3">
    <source>
        <dbReference type="ARBA" id="ARBA00023235"/>
    </source>
</evidence>
<dbReference type="Gene3D" id="3.40.50.1860">
    <property type="match status" value="2"/>
</dbReference>
<name>A0ABT4LEG3_9PROT</name>
<protein>
    <recommendedName>
        <fullName evidence="5">Glutamate racemase</fullName>
        <ecNumber evidence="5">5.1.1.3</ecNumber>
    </recommendedName>
</protein>
<organism evidence="6 7">
    <name type="scientific">Kiloniella laminariae</name>
    <dbReference type="NCBI Taxonomy" id="454162"/>
    <lineage>
        <taxon>Bacteria</taxon>
        <taxon>Pseudomonadati</taxon>
        <taxon>Pseudomonadota</taxon>
        <taxon>Alphaproteobacteria</taxon>
        <taxon>Rhodospirillales</taxon>
        <taxon>Kiloniellaceae</taxon>
        <taxon>Kiloniella</taxon>
    </lineage>
</organism>
<dbReference type="PANTHER" id="PTHR21198">
    <property type="entry name" value="GLUTAMATE RACEMASE"/>
    <property type="match status" value="1"/>
</dbReference>
<feature type="binding site" evidence="5">
    <location>
        <begin position="223"/>
        <end position="224"/>
    </location>
    <ligand>
        <name>substrate</name>
    </ligand>
</feature>
<evidence type="ECO:0000313" key="7">
    <source>
        <dbReference type="Proteomes" id="UP001069802"/>
    </source>
</evidence>
<dbReference type="SUPFAM" id="SSF53681">
    <property type="entry name" value="Aspartate/glutamate racemase"/>
    <property type="match status" value="2"/>
</dbReference>
<evidence type="ECO:0000256" key="2">
    <source>
        <dbReference type="ARBA" id="ARBA00022984"/>
    </source>
</evidence>
<feature type="binding site" evidence="5">
    <location>
        <begin position="29"/>
        <end position="30"/>
    </location>
    <ligand>
        <name>substrate</name>
    </ligand>
</feature>
<dbReference type="PANTHER" id="PTHR21198:SF2">
    <property type="entry name" value="GLUTAMATE RACEMASE"/>
    <property type="match status" value="1"/>
</dbReference>
<proteinExistence type="inferred from homology"/>
<keyword evidence="2 5" id="KW-0573">Peptidoglycan synthesis</keyword>
<feature type="binding site" evidence="5">
    <location>
        <begin position="61"/>
        <end position="62"/>
    </location>
    <ligand>
        <name>substrate</name>
    </ligand>
</feature>
<dbReference type="InterPro" id="IPR004391">
    <property type="entry name" value="Glu_race"/>
</dbReference>
<dbReference type="PROSITE" id="PS00924">
    <property type="entry name" value="ASP_GLU_RACEMASE_2"/>
    <property type="match status" value="1"/>
</dbReference>
<evidence type="ECO:0000256" key="5">
    <source>
        <dbReference type="HAMAP-Rule" id="MF_00258"/>
    </source>
</evidence>
<feature type="active site" description="Proton donor/acceptor" evidence="5">
    <location>
        <position position="92"/>
    </location>
</feature>
<evidence type="ECO:0000313" key="6">
    <source>
        <dbReference type="EMBL" id="MCZ4279491.1"/>
    </source>
</evidence>
<dbReference type="InterPro" id="IPR018187">
    <property type="entry name" value="Asp/Glu_racemase_AS_1"/>
</dbReference>
<gene>
    <name evidence="5" type="primary">murI</name>
    <name evidence="6" type="ORF">O4H49_01800</name>
</gene>
<dbReference type="InterPro" id="IPR033134">
    <property type="entry name" value="Asp/Glu_racemase_AS_2"/>
</dbReference>
<comment type="similarity">
    <text evidence="5">Belongs to the aspartate/glutamate racemases family.</text>
</comment>
<dbReference type="Proteomes" id="UP001069802">
    <property type="component" value="Unassembled WGS sequence"/>
</dbReference>
<keyword evidence="1 5" id="KW-0133">Cell shape</keyword>
<comment type="pathway">
    <text evidence="5">Cell wall biogenesis; peptidoglycan biosynthesis.</text>
</comment>
<dbReference type="EMBL" id="JAPWGY010000001">
    <property type="protein sequence ID" value="MCZ4279491.1"/>
    <property type="molecule type" value="Genomic_DNA"/>
</dbReference>
<keyword evidence="7" id="KW-1185">Reference proteome</keyword>
<sequence>MTSKEEIQIGTGNCDDPVQVGQAPIGVFDSGSGGLTVLQALRSSLPERDFIYLGDHARAPYGPKSGPEIYDMTREGVDFLFNQGCRLVILACNTASAIALRKLQQEWLPSRAPDNRILGVLVPMVEAITDRPWIRWEQHPQQDLEGTVAIFATEATVRSQTYVVEINKRAPRLKIVQQACPALVPAIEGREGPEALRNLVTGYVSQLLEQSPELPSWIMLGCTHYPLLKELFDDAAKGLTGKQIPLLCQASISADSLGDYLHRHSHLASLQHSIKPEDNHPAARLLYTTGDPKVIATATEVFLPVSATENGQQENWQQALLS</sequence>
<feature type="active site" description="Proton donor/acceptor" evidence="5">
    <location>
        <position position="222"/>
    </location>
</feature>
<dbReference type="PROSITE" id="PS00923">
    <property type="entry name" value="ASP_GLU_RACEMASE_1"/>
    <property type="match status" value="1"/>
</dbReference>
<reference evidence="6" key="1">
    <citation type="submission" date="2022-12" db="EMBL/GenBank/DDBJ databases">
        <title>Bacterial isolates from different developmental stages of Nematostella vectensis.</title>
        <authorList>
            <person name="Fraune S."/>
        </authorList>
    </citation>
    <scope>NUCLEOTIDE SEQUENCE</scope>
    <source>
        <strain evidence="6">G21630-S1</strain>
    </source>
</reference>
<dbReference type="EC" id="5.1.1.3" evidence="5"/>
<accession>A0ABT4LEG3</accession>
<dbReference type="InterPro" id="IPR001920">
    <property type="entry name" value="Asp/Glu_race"/>
</dbReference>